<evidence type="ECO:0000256" key="1">
    <source>
        <dbReference type="SAM" id="Phobius"/>
    </source>
</evidence>
<dbReference type="STRING" id="1685378.AVO44_08340"/>
<dbReference type="Pfam" id="PF13387">
    <property type="entry name" value="Lnb_N"/>
    <property type="match status" value="1"/>
</dbReference>
<evidence type="ECO:0000313" key="3">
    <source>
        <dbReference type="EMBL" id="KUJ79237.1"/>
    </source>
</evidence>
<proteinExistence type="predicted"/>
<reference evidence="4" key="1">
    <citation type="submission" date="2015-12" db="EMBL/GenBank/DDBJ databases">
        <authorList>
            <person name="Zhang G."/>
            <person name="Stingl U."/>
        </authorList>
    </citation>
    <scope>NUCLEOTIDE SEQUENCE [LARGE SCALE GENOMIC DNA]</scope>
    <source>
        <strain evidence="4">ZGT108</strain>
    </source>
</reference>
<evidence type="ECO:0000259" key="2">
    <source>
        <dbReference type="Pfam" id="PF13387"/>
    </source>
</evidence>
<keyword evidence="1" id="KW-1133">Transmembrane helix</keyword>
<protein>
    <recommendedName>
        <fullName evidence="2">Lnb N-terminal periplasmic domain-containing protein</fullName>
    </recommendedName>
</protein>
<sequence length="312" mass="35933">MLWGSLAIWFKVPGASWQKYTLIAIFLLPGFFALVHLYSRKTLLSLLVYLAGLGLVLIWWQTLQPPSEGDWAKELSRQVTGQIEGDILTLDNVRAFEWRTAEDYDQAWLRETYDLTKLETLDLFLSYWGDPRMAHFMLSFGFNDGEYLAWSIEVRRTKTGSYSPVADFFKANPLVILASKEFDVVGMRSNIWKNDVHIFRLDVPKERLKPLLEVYVADANHLAETPVWYNSIFTNCTTVMTRTTRALGIKIPHDWRIIVNGYLPEFLHEQGYLNANYTIEELRERGRIADRVAVSGLGKDYSRAAREGVPSP</sequence>
<feature type="transmembrane region" description="Helical" evidence="1">
    <location>
        <begin position="20"/>
        <end position="38"/>
    </location>
</feature>
<accession>A0A0X3TU76</accession>
<comment type="caution">
    <text evidence="3">The sequence shown here is derived from an EMBL/GenBank/DDBJ whole genome shotgun (WGS) entry which is preliminary data.</text>
</comment>
<dbReference type="InterPro" id="IPR025178">
    <property type="entry name" value="Lnb_N"/>
</dbReference>
<dbReference type="Proteomes" id="UP000053690">
    <property type="component" value="Unassembled WGS sequence"/>
</dbReference>
<evidence type="ECO:0000313" key="4">
    <source>
        <dbReference type="Proteomes" id="UP000053690"/>
    </source>
</evidence>
<keyword evidence="4" id="KW-1185">Reference proteome</keyword>
<feature type="domain" description="Lnb N-terminal periplasmic" evidence="2">
    <location>
        <begin position="105"/>
        <end position="260"/>
    </location>
</feature>
<name>A0A0X3TU76_9RHOB</name>
<keyword evidence="1" id="KW-0812">Transmembrane</keyword>
<keyword evidence="1" id="KW-0472">Membrane</keyword>
<gene>
    <name evidence="3" type="ORF">AVO44_08340</name>
</gene>
<dbReference type="AlphaFoldDB" id="A0A0X3TU76"/>
<feature type="transmembrane region" description="Helical" evidence="1">
    <location>
        <begin position="43"/>
        <end position="60"/>
    </location>
</feature>
<dbReference type="EMBL" id="LQBP01000004">
    <property type="protein sequence ID" value="KUJ79237.1"/>
    <property type="molecule type" value="Genomic_DNA"/>
</dbReference>
<organism evidence="3 4">
    <name type="scientific">Ruegeria profundi</name>
    <dbReference type="NCBI Taxonomy" id="1685378"/>
    <lineage>
        <taxon>Bacteria</taxon>
        <taxon>Pseudomonadati</taxon>
        <taxon>Pseudomonadota</taxon>
        <taxon>Alphaproteobacteria</taxon>
        <taxon>Rhodobacterales</taxon>
        <taxon>Roseobacteraceae</taxon>
        <taxon>Ruegeria</taxon>
    </lineage>
</organism>